<evidence type="ECO:0000256" key="3">
    <source>
        <dbReference type="ARBA" id="ARBA00022860"/>
    </source>
</evidence>
<dbReference type="GO" id="GO:0005516">
    <property type="term" value="F:calmodulin binding"/>
    <property type="evidence" value="ECO:0007669"/>
    <property type="project" value="UniProtKB-KW"/>
</dbReference>
<dbReference type="InterPro" id="IPR036961">
    <property type="entry name" value="Kinesin_motor_dom_sf"/>
</dbReference>
<comment type="caution">
    <text evidence="7">Lacks conserved residue(s) required for the propagation of feature annotation.</text>
</comment>
<accession>A0ABC8UPV8</accession>
<dbReference type="PANTHER" id="PTHR13140">
    <property type="entry name" value="MYOSIN"/>
    <property type="match status" value="1"/>
</dbReference>
<keyword evidence="5" id="KW-0505">Motor protein</keyword>
<dbReference type="AlphaFoldDB" id="A0ABC8UPV8"/>
<dbReference type="InterPro" id="IPR027417">
    <property type="entry name" value="P-loop_NTPase"/>
</dbReference>
<feature type="signal peptide" evidence="8">
    <location>
        <begin position="1"/>
        <end position="20"/>
    </location>
</feature>
<dbReference type="GO" id="GO:0003779">
    <property type="term" value="F:actin binding"/>
    <property type="evidence" value="ECO:0007669"/>
    <property type="project" value="UniProtKB-KW"/>
</dbReference>
<feature type="domain" description="Myosin motor" evidence="9">
    <location>
        <begin position="322"/>
        <end position="441"/>
    </location>
</feature>
<organism evidence="10 11">
    <name type="scientific">Ilex paraguariensis</name>
    <name type="common">yerba mate</name>
    <dbReference type="NCBI Taxonomy" id="185542"/>
    <lineage>
        <taxon>Eukaryota</taxon>
        <taxon>Viridiplantae</taxon>
        <taxon>Streptophyta</taxon>
        <taxon>Embryophyta</taxon>
        <taxon>Tracheophyta</taxon>
        <taxon>Spermatophyta</taxon>
        <taxon>Magnoliopsida</taxon>
        <taxon>eudicotyledons</taxon>
        <taxon>Gunneridae</taxon>
        <taxon>Pentapetalae</taxon>
        <taxon>asterids</taxon>
        <taxon>campanulids</taxon>
        <taxon>Aquifoliales</taxon>
        <taxon>Aquifoliaceae</taxon>
        <taxon>Ilex</taxon>
    </lineage>
</organism>
<keyword evidence="6 7" id="KW-0009">Actin-binding</keyword>
<sequence>TGRLGGCLICVGLILHSLEESEIDRDVTEASDLNIFKNGIEYCSCWCFLGILEIERPAWKAKFQQQIYSSFLNILSLCTLSGWISCVVKDPDVAWVDCEVVDANGEDIKIERPAWKAKFQQQIYSSFLNILQPLHSILGPPCLGFRSLAWVRDPDVAWVDCEVVEANGEDIKDLVLWTYTGNIILTVKPFRKLPHLYDSHMMTQYKGAAFGELSPLPFSVADAAYSGESGAVTTESTKLLMWYLAYIVEQQVPESNPVLEASGRFGGGACALADFLRVVKVVVASQLGIGSLAWVRDPDVAWVDCEVVEANGEEIKVLCFQTYTGTIILAMKPFIKLPHLYDSHMMTQYKGAAFGELSPLPFAVADAAYSQSILVSGESGVVTTESTKLLMWYVAYIVKQQEPESNPVLEASGKVKTVRNNNSRWPWGIINAVIPGKNAKL</sequence>
<keyword evidence="3" id="KW-0112">Calmodulin-binding</keyword>
<dbReference type="Gene3D" id="3.40.850.10">
    <property type="entry name" value="Kinesin motor domain"/>
    <property type="match status" value="2"/>
</dbReference>
<evidence type="ECO:0000256" key="7">
    <source>
        <dbReference type="PROSITE-ProRule" id="PRU00782"/>
    </source>
</evidence>
<dbReference type="Pfam" id="PF00063">
    <property type="entry name" value="Myosin_head"/>
    <property type="match status" value="2"/>
</dbReference>
<dbReference type="PROSITE" id="PS51456">
    <property type="entry name" value="MYOSIN_MOTOR"/>
    <property type="match status" value="2"/>
</dbReference>
<keyword evidence="11" id="KW-1185">Reference proteome</keyword>
<keyword evidence="4 7" id="KW-0518">Myosin</keyword>
<dbReference type="InterPro" id="IPR001609">
    <property type="entry name" value="Myosin_head_motor_dom-like"/>
</dbReference>
<dbReference type="InterPro" id="IPR004009">
    <property type="entry name" value="SH3_Myosin"/>
</dbReference>
<evidence type="ECO:0000256" key="6">
    <source>
        <dbReference type="ARBA" id="ARBA00023203"/>
    </source>
</evidence>
<name>A0ABC8UPV8_9AQUA</name>
<evidence type="ECO:0000256" key="4">
    <source>
        <dbReference type="ARBA" id="ARBA00023123"/>
    </source>
</evidence>
<dbReference type="EMBL" id="CAUOFW020008509">
    <property type="protein sequence ID" value="CAK9183106.1"/>
    <property type="molecule type" value="Genomic_DNA"/>
</dbReference>
<proteinExistence type="inferred from homology"/>
<evidence type="ECO:0000256" key="1">
    <source>
        <dbReference type="ARBA" id="ARBA00022741"/>
    </source>
</evidence>
<dbReference type="PANTHER" id="PTHR13140:SF836">
    <property type="entry name" value="MYOSIN-6"/>
    <property type="match status" value="1"/>
</dbReference>
<dbReference type="PRINTS" id="PR00193">
    <property type="entry name" value="MYOSINHEAVY"/>
</dbReference>
<feature type="domain" description="Myosin motor" evidence="9">
    <location>
        <begin position="172"/>
        <end position="261"/>
    </location>
</feature>
<keyword evidence="8" id="KW-0732">Signal</keyword>
<dbReference type="GO" id="GO:0005524">
    <property type="term" value="F:ATP binding"/>
    <property type="evidence" value="ECO:0007669"/>
    <property type="project" value="UniProtKB-KW"/>
</dbReference>
<evidence type="ECO:0000259" key="9">
    <source>
        <dbReference type="PROSITE" id="PS51456"/>
    </source>
</evidence>
<dbReference type="GO" id="GO:0016459">
    <property type="term" value="C:myosin complex"/>
    <property type="evidence" value="ECO:0007669"/>
    <property type="project" value="UniProtKB-KW"/>
</dbReference>
<gene>
    <name evidence="10" type="ORF">ILEXP_LOCUS53345</name>
</gene>
<evidence type="ECO:0000313" key="10">
    <source>
        <dbReference type="EMBL" id="CAK9183106.1"/>
    </source>
</evidence>
<dbReference type="SUPFAM" id="SSF52540">
    <property type="entry name" value="P-loop containing nucleoside triphosphate hydrolases"/>
    <property type="match status" value="2"/>
</dbReference>
<keyword evidence="2" id="KW-0067">ATP-binding</keyword>
<dbReference type="Proteomes" id="UP001642360">
    <property type="component" value="Unassembled WGS sequence"/>
</dbReference>
<protein>
    <recommendedName>
        <fullName evidence="9">Myosin motor domain-containing protein</fullName>
    </recommendedName>
</protein>
<feature type="chain" id="PRO_5044776072" description="Myosin motor domain-containing protein" evidence="8">
    <location>
        <begin position="21"/>
        <end position="441"/>
    </location>
</feature>
<feature type="non-terminal residue" evidence="10">
    <location>
        <position position="1"/>
    </location>
</feature>
<reference evidence="10 11" key="1">
    <citation type="submission" date="2024-02" db="EMBL/GenBank/DDBJ databases">
        <authorList>
            <person name="Vignale AGUSTIN F."/>
            <person name="Sosa J E."/>
            <person name="Modenutti C."/>
        </authorList>
    </citation>
    <scope>NUCLEOTIDE SEQUENCE [LARGE SCALE GENOMIC DNA]</scope>
</reference>
<evidence type="ECO:0000256" key="2">
    <source>
        <dbReference type="ARBA" id="ARBA00022840"/>
    </source>
</evidence>
<comment type="similarity">
    <text evidence="7">Belongs to the TRAFAC class myosin-kinesin ATPase superfamily. Myosin family.</text>
</comment>
<evidence type="ECO:0000313" key="11">
    <source>
        <dbReference type="Proteomes" id="UP001642360"/>
    </source>
</evidence>
<comment type="caution">
    <text evidence="10">The sequence shown here is derived from an EMBL/GenBank/DDBJ whole genome shotgun (WGS) entry which is preliminary data.</text>
</comment>
<evidence type="ECO:0000256" key="5">
    <source>
        <dbReference type="ARBA" id="ARBA00023175"/>
    </source>
</evidence>
<dbReference type="Pfam" id="PF02736">
    <property type="entry name" value="Myosin_N"/>
    <property type="match status" value="1"/>
</dbReference>
<keyword evidence="1" id="KW-0547">Nucleotide-binding</keyword>
<evidence type="ECO:0000256" key="8">
    <source>
        <dbReference type="SAM" id="SignalP"/>
    </source>
</evidence>